<evidence type="ECO:0000256" key="4">
    <source>
        <dbReference type="ARBA" id="ARBA00022679"/>
    </source>
</evidence>
<comment type="subcellular location">
    <subcellularLocation>
        <location evidence="1">Cell membrane</location>
        <topology evidence="1">Multi-pass membrane protein</topology>
    </subcellularLocation>
</comment>
<feature type="transmembrane region" description="Helical" evidence="9">
    <location>
        <begin position="189"/>
        <end position="207"/>
    </location>
</feature>
<evidence type="ECO:0000256" key="9">
    <source>
        <dbReference type="SAM" id="Phobius"/>
    </source>
</evidence>
<gene>
    <name evidence="10" type="ORF">DP939_38720</name>
</gene>
<protein>
    <recommendedName>
        <fullName evidence="12">Dolichyl-phosphate-mannose-protein mannosyltransferase</fullName>
    </recommendedName>
</protein>
<feature type="transmembrane region" description="Helical" evidence="9">
    <location>
        <begin position="149"/>
        <end position="182"/>
    </location>
</feature>
<name>A0A366LLU3_9ACTN</name>
<dbReference type="GO" id="GO:0005886">
    <property type="term" value="C:plasma membrane"/>
    <property type="evidence" value="ECO:0007669"/>
    <property type="project" value="UniProtKB-SubCell"/>
</dbReference>
<evidence type="ECO:0000256" key="8">
    <source>
        <dbReference type="SAM" id="MobiDB-lite"/>
    </source>
</evidence>
<dbReference type="GO" id="GO:0016763">
    <property type="term" value="F:pentosyltransferase activity"/>
    <property type="evidence" value="ECO:0007669"/>
    <property type="project" value="TreeGrafter"/>
</dbReference>
<evidence type="ECO:0000256" key="7">
    <source>
        <dbReference type="ARBA" id="ARBA00023136"/>
    </source>
</evidence>
<dbReference type="RefSeq" id="WP_113985806.1">
    <property type="nucleotide sequence ID" value="NZ_QMEY01000028.1"/>
</dbReference>
<comment type="caution">
    <text evidence="10">The sequence shown here is derived from an EMBL/GenBank/DDBJ whole genome shotgun (WGS) entry which is preliminary data.</text>
</comment>
<keyword evidence="7 9" id="KW-0472">Membrane</keyword>
<keyword evidence="3" id="KW-0328">Glycosyltransferase</keyword>
<feature type="transmembrane region" description="Helical" evidence="9">
    <location>
        <begin position="379"/>
        <end position="398"/>
    </location>
</feature>
<feature type="transmembrane region" description="Helical" evidence="9">
    <location>
        <begin position="405"/>
        <end position="425"/>
    </location>
</feature>
<dbReference type="PANTHER" id="PTHR33908:SF11">
    <property type="entry name" value="MEMBRANE PROTEIN"/>
    <property type="match status" value="1"/>
</dbReference>
<feature type="region of interest" description="Disordered" evidence="8">
    <location>
        <begin position="451"/>
        <end position="612"/>
    </location>
</feature>
<dbReference type="Proteomes" id="UP000253303">
    <property type="component" value="Unassembled WGS sequence"/>
</dbReference>
<dbReference type="AlphaFoldDB" id="A0A366LLU3"/>
<sequence>MAFLRAHWVFLLVLLAGTGLRAVAMLGYQPALWFWADSFAYLNAALDPRPLESRPAGYSLFLWALSPFSSVTLVTAVQHVLGLAMAVCVYALVRRRAGLPGWAGALVASPVLLDVHQVQLEHLVMADLLFTFLTLAAVTLVMWRPRPPLWMALTAGLLLAAATVTRTVGLALVAVVVVAMLLTRAGWKAVLATALTAALGLGGYALWFRAEHGQLALTRSNVFLWARVMTFADCAKVRPPQPEAALCPREPLGQRLTPPQYIWSGDSPYNSKALNGLDRNALAASFATRTIMAQPADFLRTGALDVASIFAWERRVYPVKGPQSAYVFPRSIPPFDPGKTASRGRSATEITTAYQGRPGDAAVIEPYAGWLRAYQEHGYLRGPLLGAVLLAGLAGLLVRIRRLGGVVLTPFAVAVTLLALPPFIAAFDHRYVVPAVPFACLAAGLAFARRGGQGRGEPEAHEEATPPEDEIEEVTAASRQLGRTLPTRTPLPSEEITAPLPKIEAAPVPAPLPSRRPEARRAGTPLSAADMQAHQRGKPVVPNRPPHTAHHPAVQGGDQTADIRVWRAGQADSQPLVSDDPDPDTAESFDFFKPHTDHRDRGPGPSSQPPTA</sequence>
<keyword evidence="5 9" id="KW-0812">Transmembrane</keyword>
<feature type="compositionally biased region" description="Basic and acidic residues" evidence="8">
    <location>
        <begin position="590"/>
        <end position="602"/>
    </location>
</feature>
<organism evidence="10 11">
    <name type="scientific">Spongiactinospora rosea</name>
    <dbReference type="NCBI Taxonomy" id="2248750"/>
    <lineage>
        <taxon>Bacteria</taxon>
        <taxon>Bacillati</taxon>
        <taxon>Actinomycetota</taxon>
        <taxon>Actinomycetes</taxon>
        <taxon>Streptosporangiales</taxon>
        <taxon>Streptosporangiaceae</taxon>
        <taxon>Spongiactinospora</taxon>
    </lineage>
</organism>
<feature type="transmembrane region" description="Helical" evidence="9">
    <location>
        <begin position="123"/>
        <end position="143"/>
    </location>
</feature>
<reference evidence="10 11" key="1">
    <citation type="submission" date="2018-06" db="EMBL/GenBank/DDBJ databases">
        <title>Sphaerisporangium craniellae sp. nov., isolated from a marine sponge in the South China Sea.</title>
        <authorList>
            <person name="Li L."/>
        </authorList>
    </citation>
    <scope>NUCLEOTIDE SEQUENCE [LARGE SCALE GENOMIC DNA]</scope>
    <source>
        <strain evidence="10 11">LHW63015</strain>
    </source>
</reference>
<evidence type="ECO:0000313" key="11">
    <source>
        <dbReference type="Proteomes" id="UP000253303"/>
    </source>
</evidence>
<evidence type="ECO:0000256" key="1">
    <source>
        <dbReference type="ARBA" id="ARBA00004651"/>
    </source>
</evidence>
<dbReference type="PANTHER" id="PTHR33908">
    <property type="entry name" value="MANNOSYLTRANSFERASE YKCB-RELATED"/>
    <property type="match status" value="1"/>
</dbReference>
<proteinExistence type="predicted"/>
<evidence type="ECO:0000256" key="2">
    <source>
        <dbReference type="ARBA" id="ARBA00022475"/>
    </source>
</evidence>
<accession>A0A366LLU3</accession>
<evidence type="ECO:0008006" key="12">
    <source>
        <dbReference type="Google" id="ProtNLM"/>
    </source>
</evidence>
<dbReference type="OrthoDB" id="3212150at2"/>
<evidence type="ECO:0000256" key="5">
    <source>
        <dbReference type="ARBA" id="ARBA00022692"/>
    </source>
</evidence>
<dbReference type="EMBL" id="QMEY01000028">
    <property type="protein sequence ID" value="RBQ14895.1"/>
    <property type="molecule type" value="Genomic_DNA"/>
</dbReference>
<feature type="transmembrane region" description="Helical" evidence="9">
    <location>
        <begin position="60"/>
        <end position="93"/>
    </location>
</feature>
<keyword evidence="4" id="KW-0808">Transferase</keyword>
<evidence type="ECO:0000256" key="3">
    <source>
        <dbReference type="ARBA" id="ARBA00022676"/>
    </source>
</evidence>
<dbReference type="GO" id="GO:0009103">
    <property type="term" value="P:lipopolysaccharide biosynthetic process"/>
    <property type="evidence" value="ECO:0007669"/>
    <property type="project" value="UniProtKB-ARBA"/>
</dbReference>
<evidence type="ECO:0000313" key="10">
    <source>
        <dbReference type="EMBL" id="RBQ14895.1"/>
    </source>
</evidence>
<keyword evidence="2" id="KW-1003">Cell membrane</keyword>
<evidence type="ECO:0000256" key="6">
    <source>
        <dbReference type="ARBA" id="ARBA00022989"/>
    </source>
</evidence>
<keyword evidence="6 9" id="KW-1133">Transmembrane helix</keyword>
<dbReference type="InterPro" id="IPR050297">
    <property type="entry name" value="LipidA_mod_glycosyltrf_83"/>
</dbReference>
<keyword evidence="11" id="KW-1185">Reference proteome</keyword>
<feature type="transmembrane region" description="Helical" evidence="9">
    <location>
        <begin position="431"/>
        <end position="448"/>
    </location>
</feature>